<gene>
    <name evidence="2" type="ORF">NDES1114_LOCUS13381</name>
</gene>
<dbReference type="AlphaFoldDB" id="A0A7S1Q0E8"/>
<feature type="chain" id="PRO_5031219189" description="Thioredoxin domain-containing protein" evidence="1">
    <location>
        <begin position="24"/>
        <end position="585"/>
    </location>
</feature>
<keyword evidence="1" id="KW-0732">Signal</keyword>
<evidence type="ECO:0000313" key="2">
    <source>
        <dbReference type="EMBL" id="CAD9113429.1"/>
    </source>
</evidence>
<accession>A0A7S1Q0E8</accession>
<evidence type="ECO:0008006" key="3">
    <source>
        <dbReference type="Google" id="ProtNLM"/>
    </source>
</evidence>
<organism evidence="2">
    <name type="scientific">Neobodo designis</name>
    <name type="common">Flagellated protozoan</name>
    <name type="synonym">Bodo designis</name>
    <dbReference type="NCBI Taxonomy" id="312471"/>
    <lineage>
        <taxon>Eukaryota</taxon>
        <taxon>Discoba</taxon>
        <taxon>Euglenozoa</taxon>
        <taxon>Kinetoplastea</taxon>
        <taxon>Metakinetoplastina</taxon>
        <taxon>Neobodonida</taxon>
        <taxon>Neobodo</taxon>
    </lineage>
</organism>
<proteinExistence type="predicted"/>
<reference evidence="2" key="1">
    <citation type="submission" date="2021-01" db="EMBL/GenBank/DDBJ databases">
        <authorList>
            <person name="Corre E."/>
            <person name="Pelletier E."/>
            <person name="Niang G."/>
            <person name="Scheremetjew M."/>
            <person name="Finn R."/>
            <person name="Kale V."/>
            <person name="Holt S."/>
            <person name="Cochrane G."/>
            <person name="Meng A."/>
            <person name="Brown T."/>
            <person name="Cohen L."/>
        </authorList>
    </citation>
    <scope>NUCLEOTIDE SEQUENCE</scope>
    <source>
        <strain evidence="2">CCAP 1951/1</strain>
    </source>
</reference>
<evidence type="ECO:0000256" key="1">
    <source>
        <dbReference type="SAM" id="SignalP"/>
    </source>
</evidence>
<protein>
    <recommendedName>
        <fullName evidence="3">Thioredoxin domain-containing protein</fullName>
    </recommendedName>
</protein>
<sequence>MLGGTRALCVLVACAALLCAVGARDAGANFIPSRVTVERKTSLKGKTQAARAVEQKARVQAEVDADLVEHKRRIAERIAAMEAEPDLSEEDRARWLQEIEREKAEFEAGRAKKGHDPLYAIKKRKDEYRMDHDEVHAEAPKVHPPEKVAPLHEIHESRTVHSYFDGSHRGFHATLLVEANCEHCADAIATFEEVTARIADTEYHLAREARTHRFAVLNVTAAPQHRTHMEELWHLAHPALMHYPVVVFVNEGIQEVPPHFLEYRPNHFESDLDAALRRISGAKNFVFRDEDEFMHCAFEHQHDGVAFAFFIDRTEKEKHFRLISMTKATFQEISQNAPLCLYTTSAIGYEGNLSVTRGKLADDVRIEVDDKSIAFLDRVNPDRAHMGAFFIDEENHDDVTAEYFTFDAALLNTLKPPRAVAIRELQRFRRWYERALGRRHTSSGRRFRHVDRRQTYTTHGDSYCHDNATDGDVVTATVRAESVDHKHVFYEAAEPTEFVVGEPISGLPPWLHTIFNGACAGSRREVYSPPREGFAAELVHVVVSAIKKPVPKAPEERVYTGTDVPVEVHTPADADVHTVTDDDDL</sequence>
<dbReference type="EMBL" id="HBGF01020239">
    <property type="protein sequence ID" value="CAD9113429.1"/>
    <property type="molecule type" value="Transcribed_RNA"/>
</dbReference>
<name>A0A7S1Q0E8_NEODS</name>
<feature type="signal peptide" evidence="1">
    <location>
        <begin position="1"/>
        <end position="23"/>
    </location>
</feature>